<dbReference type="Gene3D" id="1.10.10.10">
    <property type="entry name" value="Winged helix-like DNA-binding domain superfamily/Winged helix DNA-binding domain"/>
    <property type="match status" value="1"/>
</dbReference>
<dbReference type="InterPro" id="IPR018356">
    <property type="entry name" value="Tscrpt_reg_HTH_DeoR_CS"/>
</dbReference>
<dbReference type="InterPro" id="IPR001034">
    <property type="entry name" value="DeoR_HTH"/>
</dbReference>
<dbReference type="InterPro" id="IPR036388">
    <property type="entry name" value="WH-like_DNA-bd_sf"/>
</dbReference>
<dbReference type="PANTHER" id="PTHR30363">
    <property type="entry name" value="HTH-TYPE TRANSCRIPTIONAL REGULATOR SRLR-RELATED"/>
    <property type="match status" value="1"/>
</dbReference>
<dbReference type="PROSITE" id="PS00894">
    <property type="entry name" value="HTH_DEOR_1"/>
    <property type="match status" value="1"/>
</dbReference>
<sequence length="254" mass="28915">MNKDDRHLQILNQLEENEKVWVMDLAQTLGVTPETIRRDLAELEMNERLTRIHGGAVPFIQTHREMTFEKKMSLHIEEKKRIAKRAAELIQHGDTIAVDVGTTTVHLADMLDDVQGLTVVTNSLSAASRFNYAIEEQRITGQVIMLPGITNPYQASVRGTYTVEFLKRFSFNRAFISCGGVNNSSIYDFDMDESLVSESMIHCSQESILLTDASKLDTKSLFEIGPIRNISKVLCDEEKPAHWYENGYEWMTVK</sequence>
<evidence type="ECO:0000256" key="2">
    <source>
        <dbReference type="ARBA" id="ARBA00023125"/>
    </source>
</evidence>
<dbReference type="SMART" id="SM00420">
    <property type="entry name" value="HTH_DEOR"/>
    <property type="match status" value="1"/>
</dbReference>
<name>A0A9X1CJ33_9BACI</name>
<dbReference type="AlphaFoldDB" id="A0A9X1CJ33"/>
<dbReference type="Pfam" id="PF08220">
    <property type="entry name" value="HTH_DeoR"/>
    <property type="match status" value="1"/>
</dbReference>
<dbReference type="SUPFAM" id="SSF100950">
    <property type="entry name" value="NagB/RpiA/CoA transferase-like"/>
    <property type="match status" value="1"/>
</dbReference>
<dbReference type="GO" id="GO:0003677">
    <property type="term" value="F:DNA binding"/>
    <property type="evidence" value="ECO:0007669"/>
    <property type="project" value="UniProtKB-KW"/>
</dbReference>
<dbReference type="Proteomes" id="UP001138793">
    <property type="component" value="Unassembled WGS sequence"/>
</dbReference>
<evidence type="ECO:0000313" key="6">
    <source>
        <dbReference type="Proteomes" id="UP001138793"/>
    </source>
</evidence>
<protein>
    <submittedName>
        <fullName evidence="5">DeoR/GlpR family transcriptional regulator of sugar metabolism</fullName>
    </submittedName>
</protein>
<proteinExistence type="predicted"/>
<dbReference type="GO" id="GO:0003700">
    <property type="term" value="F:DNA-binding transcription factor activity"/>
    <property type="evidence" value="ECO:0007669"/>
    <property type="project" value="InterPro"/>
</dbReference>
<dbReference type="SUPFAM" id="SSF46785">
    <property type="entry name" value="Winged helix' DNA-binding domain"/>
    <property type="match status" value="1"/>
</dbReference>
<dbReference type="PROSITE" id="PS51000">
    <property type="entry name" value="HTH_DEOR_2"/>
    <property type="match status" value="1"/>
</dbReference>
<keyword evidence="2" id="KW-0238">DNA-binding</keyword>
<dbReference type="InterPro" id="IPR036390">
    <property type="entry name" value="WH_DNA-bd_sf"/>
</dbReference>
<dbReference type="PRINTS" id="PR00037">
    <property type="entry name" value="HTHLACR"/>
</dbReference>
<dbReference type="RefSeq" id="WP_246811891.1">
    <property type="nucleotide sequence ID" value="NZ_JAGGMB010000018.1"/>
</dbReference>
<dbReference type="Gene3D" id="3.40.50.1360">
    <property type="match status" value="1"/>
</dbReference>
<evidence type="ECO:0000259" key="4">
    <source>
        <dbReference type="PROSITE" id="PS51000"/>
    </source>
</evidence>
<evidence type="ECO:0000256" key="3">
    <source>
        <dbReference type="ARBA" id="ARBA00023163"/>
    </source>
</evidence>
<keyword evidence="3" id="KW-0804">Transcription</keyword>
<dbReference type="PANTHER" id="PTHR30363:SF44">
    <property type="entry name" value="AGA OPERON TRANSCRIPTIONAL REPRESSOR-RELATED"/>
    <property type="match status" value="1"/>
</dbReference>
<dbReference type="Pfam" id="PF00455">
    <property type="entry name" value="DeoRC"/>
    <property type="match status" value="1"/>
</dbReference>
<keyword evidence="6" id="KW-1185">Reference proteome</keyword>
<dbReference type="InterPro" id="IPR050313">
    <property type="entry name" value="Carb_Metab_HTH_regulators"/>
</dbReference>
<comment type="caution">
    <text evidence="5">The sequence shown here is derived from an EMBL/GenBank/DDBJ whole genome shotgun (WGS) entry which is preliminary data.</text>
</comment>
<accession>A0A9X1CJ33</accession>
<reference evidence="5" key="1">
    <citation type="submission" date="2021-03" db="EMBL/GenBank/DDBJ databases">
        <title>Genomic Encyclopedia of Type Strains, Phase IV (KMG-IV): sequencing the most valuable type-strain genomes for metagenomic binning, comparative biology and taxonomic classification.</title>
        <authorList>
            <person name="Goeker M."/>
        </authorList>
    </citation>
    <scope>NUCLEOTIDE SEQUENCE</scope>
    <source>
        <strain evidence="5">DSM 107338</strain>
    </source>
</reference>
<dbReference type="SMART" id="SM01134">
    <property type="entry name" value="DeoRC"/>
    <property type="match status" value="1"/>
</dbReference>
<gene>
    <name evidence="5" type="ORF">J2Z64_003884</name>
</gene>
<feature type="domain" description="HTH deoR-type" evidence="4">
    <location>
        <begin position="3"/>
        <end position="58"/>
    </location>
</feature>
<evidence type="ECO:0000313" key="5">
    <source>
        <dbReference type="EMBL" id="MBP2079585.1"/>
    </source>
</evidence>
<evidence type="ECO:0000256" key="1">
    <source>
        <dbReference type="ARBA" id="ARBA00023015"/>
    </source>
</evidence>
<dbReference type="InterPro" id="IPR014036">
    <property type="entry name" value="DeoR-like_C"/>
</dbReference>
<organism evidence="5 6">
    <name type="scientific">Oceanobacillus polygoni</name>
    <dbReference type="NCBI Taxonomy" id="1235259"/>
    <lineage>
        <taxon>Bacteria</taxon>
        <taxon>Bacillati</taxon>
        <taxon>Bacillota</taxon>
        <taxon>Bacilli</taxon>
        <taxon>Bacillales</taxon>
        <taxon>Bacillaceae</taxon>
        <taxon>Oceanobacillus</taxon>
    </lineage>
</organism>
<dbReference type="InterPro" id="IPR037171">
    <property type="entry name" value="NagB/RpiA_transferase-like"/>
</dbReference>
<dbReference type="EMBL" id="JAGGMB010000018">
    <property type="protein sequence ID" value="MBP2079585.1"/>
    <property type="molecule type" value="Genomic_DNA"/>
</dbReference>
<keyword evidence="1" id="KW-0805">Transcription regulation</keyword>